<dbReference type="EMBL" id="JANHNZ010000010">
    <property type="protein sequence ID" value="MCQ9210601.1"/>
    <property type="molecule type" value="Genomic_DNA"/>
</dbReference>
<reference evidence="1" key="2">
    <citation type="journal article" date="2023" name="Curr. Microbiol.">
        <title>Granulicatella seriolae sp. nov., a Novel Facultative Anaerobe Isolated from Yellowtail Marine Fish.</title>
        <authorList>
            <person name="Lee M."/>
            <person name="Choi Y.J."/>
            <person name="Farooq A."/>
            <person name="Jeong J.B."/>
            <person name="Jung M.Y."/>
        </authorList>
    </citation>
    <scope>NUCLEOTIDE SEQUENCE</scope>
    <source>
        <strain evidence="1">S8</strain>
    </source>
</reference>
<dbReference type="RefSeq" id="WP_256945714.1">
    <property type="nucleotide sequence ID" value="NZ_JANHNZ010000010.1"/>
</dbReference>
<sequence>MLDEMITLLKYEYRVVPGEYFNVETPWVEDISEVKTIIIDQDHVFTKMVSIYPRNFVIFLEQFPESSIYRTNYPLEMIENSDSHRIIFDK</sequence>
<reference evidence="1" key="1">
    <citation type="submission" date="2022-07" db="EMBL/GenBank/DDBJ databases">
        <authorList>
            <person name="Jung M.-Y."/>
            <person name="Lee M."/>
        </authorList>
    </citation>
    <scope>NUCLEOTIDE SEQUENCE</scope>
    <source>
        <strain evidence="1">S8</strain>
    </source>
</reference>
<evidence type="ECO:0000313" key="1">
    <source>
        <dbReference type="EMBL" id="MCQ9210601.1"/>
    </source>
</evidence>
<gene>
    <name evidence="1" type="ORF">NPA36_08565</name>
</gene>
<reference evidence="1" key="3">
    <citation type="journal article" date="2023" name="Microbiol. Resour. Announc.">
        <title>Draft Genome Sequence of Granulicatella sp. Strain S8, Isolated from a Marine Fish, Seriola quinqueradiata.</title>
        <authorList>
            <person name="Lee M."/>
            <person name="Farooq A."/>
            <person name="Jeong J.B."/>
            <person name="Jung M.Y."/>
        </authorList>
    </citation>
    <scope>NUCLEOTIDE SEQUENCE</scope>
    <source>
        <strain evidence="1">S8</strain>
    </source>
</reference>
<keyword evidence="2" id="KW-1185">Reference proteome</keyword>
<name>A0ABT1WQ20_9LACT</name>
<comment type="caution">
    <text evidence="1">The sequence shown here is derived from an EMBL/GenBank/DDBJ whole genome shotgun (WGS) entry which is preliminary data.</text>
</comment>
<protein>
    <submittedName>
        <fullName evidence="1">Uncharacterized protein</fullName>
    </submittedName>
</protein>
<dbReference type="Proteomes" id="UP001059480">
    <property type="component" value="Unassembled WGS sequence"/>
</dbReference>
<accession>A0ABT1WQ20</accession>
<organism evidence="1 2">
    <name type="scientific">Granulicatella seriolae</name>
    <dbReference type="NCBI Taxonomy" id="2967226"/>
    <lineage>
        <taxon>Bacteria</taxon>
        <taxon>Bacillati</taxon>
        <taxon>Bacillota</taxon>
        <taxon>Bacilli</taxon>
        <taxon>Lactobacillales</taxon>
        <taxon>Carnobacteriaceae</taxon>
        <taxon>Granulicatella</taxon>
    </lineage>
</organism>
<evidence type="ECO:0000313" key="2">
    <source>
        <dbReference type="Proteomes" id="UP001059480"/>
    </source>
</evidence>
<proteinExistence type="predicted"/>